<comment type="caution">
    <text evidence="2">The sequence shown here is derived from an EMBL/GenBank/DDBJ whole genome shotgun (WGS) entry which is preliminary data.</text>
</comment>
<reference evidence="2 3" key="1">
    <citation type="submission" date="2024-09" db="EMBL/GenBank/DDBJ databases">
        <title>Itraconazole resistance in Madurella fahalii resulting from another homologue of gene encoding cytochrome P450 14-alpha sterol demethylase (CYP51).</title>
        <authorList>
            <person name="Yoshioka I."/>
            <person name="Fahal A.H."/>
            <person name="Kaneko S."/>
            <person name="Yaguchi T."/>
        </authorList>
    </citation>
    <scope>NUCLEOTIDE SEQUENCE [LARGE SCALE GENOMIC DNA]</scope>
    <source>
        <strain evidence="2 3">IFM 68171</strain>
    </source>
</reference>
<gene>
    <name evidence="2" type="ORF">MFIFM68171_02809</name>
</gene>
<dbReference type="RefSeq" id="XP_070914332.1">
    <property type="nucleotide sequence ID" value="XM_071058231.1"/>
</dbReference>
<dbReference type="GeneID" id="98173554"/>
<evidence type="ECO:0000313" key="2">
    <source>
        <dbReference type="EMBL" id="GAB1312599.1"/>
    </source>
</evidence>
<proteinExistence type="predicted"/>
<accession>A0ABQ0G4L5</accession>
<protein>
    <submittedName>
        <fullName evidence="2">Uncharacterized protein</fullName>
    </submittedName>
</protein>
<keyword evidence="1" id="KW-0732">Signal</keyword>
<feature type="signal peptide" evidence="1">
    <location>
        <begin position="1"/>
        <end position="16"/>
    </location>
</feature>
<dbReference type="EMBL" id="BAAFSV010000002">
    <property type="protein sequence ID" value="GAB1312599.1"/>
    <property type="molecule type" value="Genomic_DNA"/>
</dbReference>
<dbReference type="Proteomes" id="UP001628179">
    <property type="component" value="Unassembled WGS sequence"/>
</dbReference>
<name>A0ABQ0G4L5_9PEZI</name>
<keyword evidence="3" id="KW-1185">Reference proteome</keyword>
<feature type="chain" id="PRO_5045202373" evidence="1">
    <location>
        <begin position="17"/>
        <end position="215"/>
    </location>
</feature>
<evidence type="ECO:0000313" key="3">
    <source>
        <dbReference type="Proteomes" id="UP001628179"/>
    </source>
</evidence>
<sequence length="215" mass="23497">MKLIVLFTFLLGLAVALESARLEERAGRQRAQIPRPKKLSGAATLRAAKRPPNAPSEYETSTAQVARRQSKAAFKRVPPAFIDPSQLRRRESVDVLRKLRRQVLVSDFFECTNSNPSPNPADCDVIVNQVLSSSDELIVTANACLVFSFRTCQGFFCSLCETLSTTTDFIGSQLDTVDALCVENGQSGTIVGEDSPQWDAGFTYAGAPLPTYDVC</sequence>
<organism evidence="2 3">
    <name type="scientific">Madurella fahalii</name>
    <dbReference type="NCBI Taxonomy" id="1157608"/>
    <lineage>
        <taxon>Eukaryota</taxon>
        <taxon>Fungi</taxon>
        <taxon>Dikarya</taxon>
        <taxon>Ascomycota</taxon>
        <taxon>Pezizomycotina</taxon>
        <taxon>Sordariomycetes</taxon>
        <taxon>Sordariomycetidae</taxon>
        <taxon>Sordariales</taxon>
        <taxon>Sordariales incertae sedis</taxon>
        <taxon>Madurella</taxon>
    </lineage>
</organism>
<evidence type="ECO:0000256" key="1">
    <source>
        <dbReference type="SAM" id="SignalP"/>
    </source>
</evidence>